<feature type="compositionally biased region" description="Basic and acidic residues" evidence="1">
    <location>
        <begin position="567"/>
        <end position="577"/>
    </location>
</feature>
<dbReference type="CDD" id="cd04508">
    <property type="entry name" value="Tudor_SF"/>
    <property type="match status" value="19"/>
</dbReference>
<feature type="domain" description="Tudor" evidence="2">
    <location>
        <begin position="1151"/>
        <end position="1209"/>
    </location>
</feature>
<feature type="compositionally biased region" description="Low complexity" evidence="1">
    <location>
        <begin position="352"/>
        <end position="361"/>
    </location>
</feature>
<feature type="region of interest" description="Disordered" evidence="1">
    <location>
        <begin position="1498"/>
        <end position="1552"/>
    </location>
</feature>
<keyword evidence="5" id="KW-1185">Reference proteome</keyword>
<feature type="compositionally biased region" description="Basic and acidic residues" evidence="1">
    <location>
        <begin position="403"/>
        <end position="417"/>
    </location>
</feature>
<accession>A0ABR1FUY5</accession>
<feature type="region of interest" description="Disordered" evidence="1">
    <location>
        <begin position="1137"/>
        <end position="1158"/>
    </location>
</feature>
<dbReference type="PANTHER" id="PTHR34157:SF2">
    <property type="entry name" value="TUZIN"/>
    <property type="match status" value="1"/>
</dbReference>
<feature type="domain" description="Tudor" evidence="2">
    <location>
        <begin position="1090"/>
        <end position="1148"/>
    </location>
</feature>
<feature type="domain" description="Agenet" evidence="3">
    <location>
        <begin position="1271"/>
        <end position="1326"/>
    </location>
</feature>
<feature type="domain" description="Agenet" evidence="3">
    <location>
        <begin position="608"/>
        <end position="662"/>
    </location>
</feature>
<feature type="domain" description="Tudor" evidence="2">
    <location>
        <begin position="362"/>
        <end position="420"/>
    </location>
</feature>
<feature type="domain" description="Tudor" evidence="2">
    <location>
        <begin position="97"/>
        <end position="155"/>
    </location>
</feature>
<feature type="region of interest" description="Disordered" evidence="1">
    <location>
        <begin position="567"/>
        <end position="790"/>
    </location>
</feature>
<feature type="compositionally biased region" description="Basic and acidic residues" evidence="1">
    <location>
        <begin position="588"/>
        <end position="601"/>
    </location>
</feature>
<feature type="domain" description="Tudor" evidence="2">
    <location>
        <begin position="1451"/>
        <end position="1508"/>
    </location>
</feature>
<protein>
    <submittedName>
        <fullName evidence="4">Cytidine deaminase</fullName>
    </submittedName>
</protein>
<feature type="region of interest" description="Disordered" evidence="1">
    <location>
        <begin position="532"/>
        <end position="554"/>
    </location>
</feature>
<feature type="region of interest" description="Disordered" evidence="1">
    <location>
        <begin position="1254"/>
        <end position="1278"/>
    </location>
</feature>
<feature type="region of interest" description="Disordered" evidence="1">
    <location>
        <begin position="1567"/>
        <end position="1601"/>
    </location>
</feature>
<feature type="domain" description="Agenet" evidence="3">
    <location>
        <begin position="842"/>
        <end position="896"/>
    </location>
</feature>
<feature type="compositionally biased region" description="Acidic residues" evidence="1">
    <location>
        <begin position="639"/>
        <end position="648"/>
    </location>
</feature>
<feature type="domain" description="Agenet" evidence="3">
    <location>
        <begin position="1090"/>
        <end position="1144"/>
    </location>
</feature>
<feature type="domain" description="Agenet" evidence="3">
    <location>
        <begin position="362"/>
        <end position="417"/>
    </location>
</feature>
<feature type="compositionally biased region" description="Basic and acidic residues" evidence="1">
    <location>
        <begin position="670"/>
        <end position="693"/>
    </location>
</feature>
<feature type="compositionally biased region" description="Basic and acidic residues" evidence="1">
    <location>
        <begin position="334"/>
        <end position="349"/>
    </location>
</feature>
<evidence type="ECO:0000313" key="5">
    <source>
        <dbReference type="Proteomes" id="UP001363151"/>
    </source>
</evidence>
<feature type="compositionally biased region" description="Basic and acidic residues" evidence="1">
    <location>
        <begin position="1090"/>
        <end position="1100"/>
    </location>
</feature>
<feature type="domain" description="Agenet" evidence="3">
    <location>
        <begin position="966"/>
        <end position="1021"/>
    </location>
</feature>
<feature type="domain" description="Agenet" evidence="3">
    <location>
        <begin position="1211"/>
        <end position="1266"/>
    </location>
</feature>
<feature type="domain" description="Tudor" evidence="2">
    <location>
        <begin position="423"/>
        <end position="481"/>
    </location>
</feature>
<feature type="domain" description="Agenet" evidence="3">
    <location>
        <begin position="1391"/>
        <end position="1449"/>
    </location>
</feature>
<feature type="domain" description="Agenet" evidence="3">
    <location>
        <begin position="97"/>
        <end position="155"/>
    </location>
</feature>
<dbReference type="SMART" id="SM00333">
    <property type="entry name" value="TUDOR"/>
    <property type="match status" value="22"/>
</dbReference>
<feature type="domain" description="Tudor" evidence="2">
    <location>
        <begin position="1331"/>
        <end position="1389"/>
    </location>
</feature>
<feature type="region of interest" description="Disordered" evidence="1">
    <location>
        <begin position="192"/>
        <end position="431"/>
    </location>
</feature>
<feature type="compositionally biased region" description="Basic and acidic residues" evidence="1">
    <location>
        <begin position="764"/>
        <end position="778"/>
    </location>
</feature>
<feature type="domain" description="Agenet" evidence="3">
    <location>
        <begin position="485"/>
        <end position="539"/>
    </location>
</feature>
<feature type="compositionally biased region" description="Basic and acidic residues" evidence="1">
    <location>
        <begin position="362"/>
        <end position="392"/>
    </location>
</feature>
<sequence length="1765" mass="198065">MPARGGEEVLIDDFNTGSKAPSRVPARFRNRVPGERPRARSPGSTVGGRPRPRPSAVSTGVAPSPAVRKAARPVADRSRGRAGSDDGHDRSPRGGSTSFRMGEAIEAKFKGGSAYFKGKIVSANPDGTYDIRYDDGDEERAVAGHKIRKPGGRSPARGASSGDRLREGDKVEARYRGREKYYPGKIARDRMDGTFDVDYDDGEKETRVEERLIRKKDGGGGGDAFREGQKVEAKYRGREKYYPGRVGRDRGDGTYDIDYDDGEKETRVAARLIRERDGGGARSPARGASSSSDKLREGDKVEARYRGREKYYAGKISRDRGDGTYDIDYDDGEKETRVEARLIRSKDGGGARSPSRGSSSSDKLREGDKVEARYRGREKYYPGKISRERGDGTFDIDYDDGEKETRVEERLIRKKDGGGGGGGKLREGDKVEARYRGREKYYPGKITRDRGDGTFDIAYDDGERETRVEERLIRSKDGGGSSGGDKLREGEKVEARYRGREKYYPGRIERDRGDGTYDIYYDDGEKETRVEERLIRKKDAGGGSGGGKLREGDKVEARYRGREKYYPGKITRDRGDGTFDIDYDDGERETRVEERLIRAKDGGGGGGGGLREGAKVEARYRGREKYYPGKIRRDRGDDTYDIDYDDGETETRVKASYIRSKDGGGGGGGDKLREGDKVEARYRGREKRDRGDGTYDIYYDDGEGDASKSASSARRTRAAAAEVGSSGRATKSRRDTEAAKYYPGKITRDRGDGTFDIDYDDGEKETRVEERLIRKKDGGGGGGGLREGAKVEARYRGREKYYPGKISRDRGDGTFDIDYDDGEKETRVEERLIRAKDGGGGGGFARGDKVEARYRGKERYYPGKILRDRGDDTFDVEYDDGELETRVKASYIRSKDGGGGGGGGGKLREGDKVEARYRGREKYYPGKIARDRGDGTFDINYDDGERETRVEERLIRAKDGGGGSSDKIREGDKVEARYRGREKYYPGKITRDRGDGTFDIDYDDGERETRVEERLIRKKDGGGGGGGDSFREGEKVEARYRGKERYYPGKIRRDRGDDTYDIDYDDGETETRVKASYIRSKDGGGSSSSDKLREGEKVEARYRGREKYYPGRIERDRGDGTYDVYYDDGEKETRVEERLIRKKDAGGGGGGKLREGDKVEARYRGREKYYPGKITRDRGDGTFDIAYDDGERETRVEERLIRAKDGGSSSDKIREGDKVEARYRGREKYYPGKISRDRGDGTFDIDYDDGEKETRVEERLIRKKDGGGGGDKLREGDKIEARYRGREKYYPGKISRDRGDGTYDIDYDGGERETRVEERLIRSKDGGGGGDKLREGDKVEARYRGREKYYPGKISRDRGDGTFDIDYDDGEKETRVEERLIKKKDGGGGGGKLREGDKVEARYRGREKYYPGKIGRDRGDGTYDIDYDDGEKETRVEERLIRPKEGGGGGDKFEVGDKVEARYRGREKYYPGKIGRCHSDGTYDIDYDDGEQEKRVEGRLVKAREAKRSPARFAGAEGDRVEARSRPRKYYPGKIRTDRGDGTYDVSYDDGATETRVREDLVRWRRRRDAGDDSGAGGGRGRSPARSDDRRGDDDENERLKRRLRDLEDKLAGDRWARSTPRRPLASRDAGSDLEALARENRELRRELGRGGARGGSALLRSGDFGYDAGRGGKQPPWHAMVNQDDDVIDELVGAIGTGHGSVGQWLNTSATPLEKRNFIEFVQTLEEFEGRRGLTPQNRSADDISGTIHLTLGPTIRCQLKFLV</sequence>
<feature type="region of interest" description="Disordered" evidence="1">
    <location>
        <begin position="1292"/>
        <end position="1314"/>
    </location>
</feature>
<feature type="region of interest" description="Disordered" evidence="1">
    <location>
        <begin position="466"/>
        <end position="492"/>
    </location>
</feature>
<feature type="region of interest" description="Disordered" evidence="1">
    <location>
        <begin position="1198"/>
        <end position="1219"/>
    </location>
</feature>
<organism evidence="4 5">
    <name type="scientific">Aureococcus anophagefferens</name>
    <name type="common">Harmful bloom alga</name>
    <dbReference type="NCBI Taxonomy" id="44056"/>
    <lineage>
        <taxon>Eukaryota</taxon>
        <taxon>Sar</taxon>
        <taxon>Stramenopiles</taxon>
        <taxon>Ochrophyta</taxon>
        <taxon>Pelagophyceae</taxon>
        <taxon>Pelagomonadales</taxon>
        <taxon>Pelagomonadaceae</taxon>
        <taxon>Aureococcus</taxon>
    </lineage>
</organism>
<feature type="compositionally biased region" description="Basic and acidic residues" evidence="1">
    <location>
        <begin position="612"/>
        <end position="627"/>
    </location>
</feature>
<feature type="domain" description="Agenet" evidence="3">
    <location>
        <begin position="1028"/>
        <end position="1082"/>
    </location>
</feature>
<feature type="domain" description="Agenet" evidence="3">
    <location>
        <begin position="293"/>
        <end position="348"/>
    </location>
</feature>
<feature type="compositionally biased region" description="Basic and acidic residues" evidence="1">
    <location>
        <begin position="1410"/>
        <end position="1421"/>
    </location>
</feature>
<dbReference type="EMBL" id="JBBJCI010000227">
    <property type="protein sequence ID" value="KAK7238987.1"/>
    <property type="molecule type" value="Genomic_DNA"/>
</dbReference>
<feature type="domain" description="Agenet" evidence="3">
    <location>
        <begin position="547"/>
        <end position="602"/>
    </location>
</feature>
<dbReference type="InterPro" id="IPR041291">
    <property type="entry name" value="TUDOR_5"/>
</dbReference>
<dbReference type="InterPro" id="IPR002999">
    <property type="entry name" value="Tudor"/>
</dbReference>
<feature type="compositionally biased region" description="Basic and acidic residues" evidence="1">
    <location>
        <begin position="163"/>
        <end position="172"/>
    </location>
</feature>
<feature type="compositionally biased region" description="Basic and acidic residues" evidence="1">
    <location>
        <begin position="293"/>
        <end position="323"/>
    </location>
</feature>
<evidence type="ECO:0000313" key="4">
    <source>
        <dbReference type="EMBL" id="KAK7238987.1"/>
    </source>
</evidence>
<feature type="compositionally biased region" description="Basic and acidic residues" evidence="1">
    <location>
        <begin position="264"/>
        <end position="279"/>
    </location>
</feature>
<feature type="domain" description="Tudor" evidence="2">
    <location>
        <begin position="293"/>
        <end position="351"/>
    </location>
</feature>
<feature type="compositionally biased region" description="Gly residues" evidence="1">
    <location>
        <begin position="602"/>
        <end position="611"/>
    </location>
</feature>
<feature type="domain" description="Tudor" evidence="2">
    <location>
        <begin position="1028"/>
        <end position="1086"/>
    </location>
</feature>
<feature type="domain" description="Agenet" evidence="3">
    <location>
        <begin position="1151"/>
        <end position="1206"/>
    </location>
</feature>
<feature type="compositionally biased region" description="Basic and acidic residues" evidence="1">
    <location>
        <begin position="74"/>
        <end position="92"/>
    </location>
</feature>
<dbReference type="Proteomes" id="UP001363151">
    <property type="component" value="Unassembled WGS sequence"/>
</dbReference>
<feature type="compositionally biased region" description="Low complexity" evidence="1">
    <location>
        <begin position="707"/>
        <end position="721"/>
    </location>
</feature>
<dbReference type="InterPro" id="IPR008395">
    <property type="entry name" value="Agenet-like_dom"/>
</dbReference>
<dbReference type="Gene3D" id="2.30.30.140">
    <property type="match status" value="23"/>
</dbReference>
<feature type="domain" description="Tudor" evidence="2">
    <location>
        <begin position="842"/>
        <end position="900"/>
    </location>
</feature>
<feature type="domain" description="Tudor" evidence="2">
    <location>
        <begin position="1271"/>
        <end position="1329"/>
    </location>
</feature>
<feature type="domain" description="Agenet" evidence="3">
    <location>
        <begin position="423"/>
        <end position="478"/>
    </location>
</feature>
<feature type="domain" description="Tudor" evidence="2">
    <location>
        <begin position="1391"/>
        <end position="1449"/>
    </location>
</feature>
<feature type="region of interest" description="Disordered" evidence="1">
    <location>
        <begin position="953"/>
        <end position="1100"/>
    </location>
</feature>
<feature type="compositionally biased region" description="Low complexity" evidence="1">
    <location>
        <begin position="282"/>
        <end position="292"/>
    </location>
</feature>
<feature type="domain" description="Tudor" evidence="2">
    <location>
        <begin position="1211"/>
        <end position="1269"/>
    </location>
</feature>
<feature type="region of interest" description="Disordered" evidence="1">
    <location>
        <begin position="892"/>
        <end position="912"/>
    </location>
</feature>
<feature type="region of interest" description="Disordered" evidence="1">
    <location>
        <begin position="1378"/>
        <end position="1398"/>
    </location>
</feature>
<evidence type="ECO:0000259" key="3">
    <source>
        <dbReference type="SMART" id="SM00743"/>
    </source>
</evidence>
<feature type="domain" description="Tudor" evidence="2">
    <location>
        <begin position="905"/>
        <end position="963"/>
    </location>
</feature>
<feature type="domain" description="Tudor" evidence="2">
    <location>
        <begin position="485"/>
        <end position="543"/>
    </location>
</feature>
<feature type="domain" description="Tudor" evidence="2">
    <location>
        <begin position="783"/>
        <end position="841"/>
    </location>
</feature>
<feature type="compositionally biased region" description="Basic and acidic residues" evidence="1">
    <location>
        <begin position="204"/>
        <end position="253"/>
    </location>
</feature>
<proteinExistence type="predicted"/>
<dbReference type="SMART" id="SM00743">
    <property type="entry name" value="Agenet"/>
    <property type="match status" value="17"/>
</dbReference>
<feature type="compositionally biased region" description="Basic and acidic residues" evidence="1">
    <location>
        <begin position="1292"/>
        <end position="1301"/>
    </location>
</feature>
<feature type="domain" description="Agenet" evidence="3">
    <location>
        <begin position="1451"/>
        <end position="1509"/>
    </location>
</feature>
<evidence type="ECO:0000259" key="2">
    <source>
        <dbReference type="SMART" id="SM00333"/>
    </source>
</evidence>
<feature type="compositionally biased region" description="Acidic residues" evidence="1">
    <location>
        <begin position="1059"/>
        <end position="1068"/>
    </location>
</feature>
<comment type="caution">
    <text evidence="4">The sequence shown here is derived from an EMBL/GenBank/DDBJ whole genome shotgun (WGS) entry which is preliminary data.</text>
</comment>
<feature type="region of interest" description="Disordered" evidence="1">
    <location>
        <begin position="1"/>
        <end position="102"/>
    </location>
</feature>
<name>A0ABR1FUY5_AURAN</name>
<feature type="domain" description="Tudor" evidence="2">
    <location>
        <begin position="163"/>
        <end position="221"/>
    </location>
</feature>
<dbReference type="Pfam" id="PF18359">
    <property type="entry name" value="Tudor_5"/>
    <property type="match status" value="1"/>
</dbReference>
<feature type="compositionally biased region" description="Basic and acidic residues" evidence="1">
    <location>
        <begin position="1029"/>
        <end position="1047"/>
    </location>
</feature>
<feature type="region of interest" description="Disordered" evidence="1">
    <location>
        <begin position="144"/>
        <end position="172"/>
    </location>
</feature>
<feature type="domain" description="Tudor" evidence="2">
    <location>
        <begin position="547"/>
        <end position="605"/>
    </location>
</feature>
<feature type="domain" description="Tudor" evidence="2">
    <location>
        <begin position="1513"/>
        <end position="1569"/>
    </location>
</feature>
<feature type="domain" description="Agenet" evidence="3">
    <location>
        <begin position="1331"/>
        <end position="1386"/>
    </location>
</feature>
<feature type="domain" description="Tudor" evidence="2">
    <location>
        <begin position="608"/>
        <end position="666"/>
    </location>
</feature>
<feature type="compositionally biased region" description="Low complexity" evidence="1">
    <location>
        <begin position="152"/>
        <end position="162"/>
    </location>
</feature>
<dbReference type="PANTHER" id="PTHR34157">
    <property type="entry name" value="TUZIN"/>
    <property type="match status" value="1"/>
</dbReference>
<dbReference type="SUPFAM" id="SSF63748">
    <property type="entry name" value="Tudor/PWWP/MBT"/>
    <property type="match status" value="3"/>
</dbReference>
<reference evidence="4 5" key="1">
    <citation type="submission" date="2024-03" db="EMBL/GenBank/DDBJ databases">
        <title>Aureococcus anophagefferens CCMP1851 and Kratosvirus quantuckense: Draft genome of a second virus-susceptible host strain in the model system.</title>
        <authorList>
            <person name="Chase E."/>
            <person name="Truchon A.R."/>
            <person name="Schepens W."/>
            <person name="Wilhelm S.W."/>
        </authorList>
    </citation>
    <scope>NUCLEOTIDE SEQUENCE [LARGE SCALE GENOMIC DNA]</scope>
    <source>
        <strain evidence="4 5">CCMP1851</strain>
    </source>
</reference>
<gene>
    <name evidence="4" type="primary">CDA</name>
    <name evidence="4" type="ORF">SO694_00026385</name>
</gene>
<feature type="compositionally biased region" description="Basic and acidic residues" evidence="1">
    <location>
        <begin position="466"/>
        <end position="477"/>
    </location>
</feature>
<feature type="compositionally biased region" description="Basic and acidic residues" evidence="1">
    <location>
        <begin position="966"/>
        <end position="996"/>
    </location>
</feature>
<evidence type="ECO:0000256" key="1">
    <source>
        <dbReference type="SAM" id="MobiDB-lite"/>
    </source>
</evidence>
<feature type="domain" description="Tudor" evidence="2">
    <location>
        <begin position="223"/>
        <end position="281"/>
    </location>
</feature>
<dbReference type="InterPro" id="IPR014002">
    <property type="entry name" value="Agenet_dom_plant"/>
</dbReference>
<feature type="domain" description="Tudor" evidence="2">
    <location>
        <begin position="966"/>
        <end position="1024"/>
    </location>
</feature>
<feature type="compositionally biased region" description="Basic and acidic residues" evidence="1">
    <location>
        <begin position="1498"/>
        <end position="1508"/>
    </location>
</feature>
<feature type="region of interest" description="Disordered" evidence="1">
    <location>
        <begin position="1410"/>
        <end position="1435"/>
    </location>
</feature>
<feature type="compositionally biased region" description="Basic and acidic residues" evidence="1">
    <location>
        <begin position="1007"/>
        <end position="1021"/>
    </location>
</feature>
<dbReference type="Pfam" id="PF05641">
    <property type="entry name" value="Agenet"/>
    <property type="match status" value="1"/>
</dbReference>